<accession>A0A385Z288</accession>
<dbReference type="Proteomes" id="UP000265560">
    <property type="component" value="Chromosome"/>
</dbReference>
<proteinExistence type="predicted"/>
<organism evidence="1 2">
    <name type="scientific">Pseudomonas cavernae</name>
    <dbReference type="NCBI Taxonomy" id="2320867"/>
    <lineage>
        <taxon>Bacteria</taxon>
        <taxon>Pseudomonadati</taxon>
        <taxon>Pseudomonadota</taxon>
        <taxon>Gammaproteobacteria</taxon>
        <taxon>Pseudomonadales</taxon>
        <taxon>Pseudomonadaceae</taxon>
        <taxon>Pseudomonas</taxon>
    </lineage>
</organism>
<sequence>MADQTSLMNTGAGMSIFGLTVRERYKCNIQNASYAGARKALECMQSHVSTTNDDEVLWGTIQQGSTETQEAASGLPAAIVQATLKVKESIITRLQTIQSEPVKAADFKAVLDQQRQSFTDMGEAENKLKKKVEKDGEAVAQMHAAGFVATAADSANARRISTEESLVPLERQVSTGKKLVALPAAINACVAGY</sequence>
<keyword evidence="2" id="KW-1185">Reference proteome</keyword>
<protein>
    <submittedName>
        <fullName evidence="1">Uncharacterized protein</fullName>
    </submittedName>
</protein>
<reference evidence="2" key="1">
    <citation type="submission" date="2018-09" db="EMBL/GenBank/DDBJ databases">
        <authorList>
            <person name="Zhu H."/>
        </authorList>
    </citation>
    <scope>NUCLEOTIDE SEQUENCE [LARGE SCALE GENOMIC DNA]</scope>
    <source>
        <strain evidence="2">K2W31S-8</strain>
    </source>
</reference>
<name>A0A385Z288_9PSED</name>
<evidence type="ECO:0000313" key="2">
    <source>
        <dbReference type="Proteomes" id="UP000265560"/>
    </source>
</evidence>
<dbReference type="AlphaFoldDB" id="A0A385Z288"/>
<evidence type="ECO:0000313" key="1">
    <source>
        <dbReference type="EMBL" id="AYC32801.1"/>
    </source>
</evidence>
<dbReference type="EMBL" id="CP032419">
    <property type="protein sequence ID" value="AYC32801.1"/>
    <property type="molecule type" value="Genomic_DNA"/>
</dbReference>
<dbReference type="KEGG" id="pcav:D3880_10610"/>
<dbReference type="RefSeq" id="WP_119893421.1">
    <property type="nucleotide sequence ID" value="NZ_CP032419.1"/>
</dbReference>
<gene>
    <name evidence="1" type="ORF">D3880_10610</name>
</gene>